<protein>
    <recommendedName>
        <fullName evidence="4">Chemokine interleukin-8-like domain-containing protein</fullName>
    </recommendedName>
</protein>
<gene>
    <name evidence="5" type="ORF">G5714_013536</name>
</gene>
<organism evidence="5 6">
    <name type="scientific">Onychostoma macrolepis</name>
    <dbReference type="NCBI Taxonomy" id="369639"/>
    <lineage>
        <taxon>Eukaryota</taxon>
        <taxon>Metazoa</taxon>
        <taxon>Chordata</taxon>
        <taxon>Craniata</taxon>
        <taxon>Vertebrata</taxon>
        <taxon>Euteleostomi</taxon>
        <taxon>Actinopterygii</taxon>
        <taxon>Neopterygii</taxon>
        <taxon>Teleostei</taxon>
        <taxon>Ostariophysi</taxon>
        <taxon>Cypriniformes</taxon>
        <taxon>Cyprinidae</taxon>
        <taxon>Acrossocheilinae</taxon>
        <taxon>Onychostoma</taxon>
    </lineage>
</organism>
<evidence type="ECO:0000313" key="6">
    <source>
        <dbReference type="Proteomes" id="UP000579812"/>
    </source>
</evidence>
<dbReference type="GO" id="GO:0005615">
    <property type="term" value="C:extracellular space"/>
    <property type="evidence" value="ECO:0007669"/>
    <property type="project" value="UniProtKB-KW"/>
</dbReference>
<feature type="chain" id="PRO_5029707105" description="Chemokine interleukin-8-like domain-containing protein" evidence="3">
    <location>
        <begin position="25"/>
        <end position="175"/>
    </location>
</feature>
<dbReference type="GO" id="GO:0008009">
    <property type="term" value="F:chemokine activity"/>
    <property type="evidence" value="ECO:0007669"/>
    <property type="project" value="InterPro"/>
</dbReference>
<feature type="region of interest" description="Disordered" evidence="2">
    <location>
        <begin position="99"/>
        <end position="124"/>
    </location>
</feature>
<keyword evidence="1" id="KW-0202">Cytokine</keyword>
<accession>A0A7J6CFK6</accession>
<evidence type="ECO:0000259" key="4">
    <source>
        <dbReference type="Pfam" id="PF00048"/>
    </source>
</evidence>
<dbReference type="AlphaFoldDB" id="A0A7J6CFK6"/>
<dbReference type="EMBL" id="JAAMOB010000013">
    <property type="protein sequence ID" value="KAF4105874.1"/>
    <property type="molecule type" value="Genomic_DNA"/>
</dbReference>
<dbReference type="Gene3D" id="2.40.50.40">
    <property type="match status" value="1"/>
</dbReference>
<keyword evidence="6" id="KW-1185">Reference proteome</keyword>
<feature type="domain" description="Chemokine interleukin-8-like" evidence="4">
    <location>
        <begin position="30"/>
        <end position="89"/>
    </location>
</feature>
<sequence>MTLTVYVLLAFTLSILLTVQVVESQYIPKTCQCPQVKQRVKGPFSDFKVTLKGPNCLQDEIIVTQQQKNNSLVCLSPNGPQGKRLLKCWRSMQKDSKKCIRRQNQKPRRRNRKQPAYTSAQRTAPLQYPFEKNVNVLRKLTQCNGEKLKTTRSDRKNLFATRFKSNSSCQVNKLV</sequence>
<feature type="signal peptide" evidence="3">
    <location>
        <begin position="1"/>
        <end position="24"/>
    </location>
</feature>
<evidence type="ECO:0000313" key="5">
    <source>
        <dbReference type="EMBL" id="KAF4105874.1"/>
    </source>
</evidence>
<dbReference type="GO" id="GO:0006955">
    <property type="term" value="P:immune response"/>
    <property type="evidence" value="ECO:0007669"/>
    <property type="project" value="InterPro"/>
</dbReference>
<evidence type="ECO:0000256" key="1">
    <source>
        <dbReference type="ARBA" id="ARBA00022514"/>
    </source>
</evidence>
<dbReference type="Pfam" id="PF00048">
    <property type="entry name" value="IL8"/>
    <property type="match status" value="1"/>
</dbReference>
<dbReference type="InterPro" id="IPR001811">
    <property type="entry name" value="Chemokine_IL8-like_dom"/>
</dbReference>
<proteinExistence type="predicted"/>
<dbReference type="Proteomes" id="UP000579812">
    <property type="component" value="Unassembled WGS sequence"/>
</dbReference>
<evidence type="ECO:0000256" key="3">
    <source>
        <dbReference type="SAM" id="SignalP"/>
    </source>
</evidence>
<dbReference type="InterPro" id="IPR036048">
    <property type="entry name" value="Interleukin_8-like_sf"/>
</dbReference>
<reference evidence="5 6" key="1">
    <citation type="submission" date="2020-04" db="EMBL/GenBank/DDBJ databases">
        <title>Chromosome-level genome assembly of a cyprinid fish Onychostoma macrolepis by integration of Nanopore Sequencing, Bionano and Hi-C technology.</title>
        <authorList>
            <person name="Wang D."/>
        </authorList>
    </citation>
    <scope>NUCLEOTIDE SEQUENCE [LARGE SCALE GENOMIC DNA]</scope>
    <source>
        <strain evidence="5">SWU-2019</strain>
        <tissue evidence="5">Muscle</tissue>
    </source>
</reference>
<keyword evidence="3" id="KW-0732">Signal</keyword>
<dbReference type="SUPFAM" id="SSF54117">
    <property type="entry name" value="Interleukin 8-like chemokines"/>
    <property type="match status" value="1"/>
</dbReference>
<name>A0A7J6CFK6_9TELE</name>
<comment type="caution">
    <text evidence="5">The sequence shown here is derived from an EMBL/GenBank/DDBJ whole genome shotgun (WGS) entry which is preliminary data.</text>
</comment>
<evidence type="ECO:0000256" key="2">
    <source>
        <dbReference type="SAM" id="MobiDB-lite"/>
    </source>
</evidence>
<feature type="compositionally biased region" description="Basic residues" evidence="2">
    <location>
        <begin position="99"/>
        <end position="113"/>
    </location>
</feature>